<dbReference type="Proteomes" id="UP001396334">
    <property type="component" value="Unassembled WGS sequence"/>
</dbReference>
<dbReference type="SUPFAM" id="SSF53098">
    <property type="entry name" value="Ribonuclease H-like"/>
    <property type="match status" value="1"/>
</dbReference>
<evidence type="ECO:0000313" key="4">
    <source>
        <dbReference type="Proteomes" id="UP001396334"/>
    </source>
</evidence>
<evidence type="ECO:0000256" key="1">
    <source>
        <dbReference type="SAM" id="MobiDB-lite"/>
    </source>
</evidence>
<evidence type="ECO:0000313" key="3">
    <source>
        <dbReference type="EMBL" id="KAK9034424.1"/>
    </source>
</evidence>
<dbReference type="InterPro" id="IPR053151">
    <property type="entry name" value="RNase_H-like"/>
</dbReference>
<dbReference type="InterPro" id="IPR012337">
    <property type="entry name" value="RNaseH-like_sf"/>
</dbReference>
<name>A0ABR2TAG5_9ROSI</name>
<dbReference type="InterPro" id="IPR002156">
    <property type="entry name" value="RNaseH_domain"/>
</dbReference>
<proteinExistence type="predicted"/>
<organism evidence="3 4">
    <name type="scientific">Hibiscus sabdariffa</name>
    <name type="common">roselle</name>
    <dbReference type="NCBI Taxonomy" id="183260"/>
    <lineage>
        <taxon>Eukaryota</taxon>
        <taxon>Viridiplantae</taxon>
        <taxon>Streptophyta</taxon>
        <taxon>Embryophyta</taxon>
        <taxon>Tracheophyta</taxon>
        <taxon>Spermatophyta</taxon>
        <taxon>Magnoliopsida</taxon>
        <taxon>eudicotyledons</taxon>
        <taxon>Gunneridae</taxon>
        <taxon>Pentapetalae</taxon>
        <taxon>rosids</taxon>
        <taxon>malvids</taxon>
        <taxon>Malvales</taxon>
        <taxon>Malvaceae</taxon>
        <taxon>Malvoideae</taxon>
        <taxon>Hibiscus</taxon>
    </lineage>
</organism>
<sequence>MTVAPYKVSGTNGVHRAISIRERSDLWKGGVHSKFSTGHDSRGKGPRDGGLKGLRIRKGVDFQPTFRIPIADWVQSTSDRIQVDIDAIRNSSDQENAMEEDGRESDSPHASRISHSRTGVSVLDARQKANMILKLKLEDGEWCSCTATLQHVAVSFFSTFFTSSGVVGGSYGLRGAGWSPANINASVKDMMDEFGQWCWHLFEHLIPMPILLQIAAMKASFGIRVPDQKRNEWIFGGPDSYSEPVLQRGLRLQQEAAAVCSSNAAVQLRETVPANVRWRKPPPGWCKLNVDGSVGHATGMATCGGGVRNEEGTWLIGFSRKLGLCSVLEAELWGLYEGLLTAWSIRVRFLLIERTV</sequence>
<dbReference type="InterPro" id="IPR036397">
    <property type="entry name" value="RNaseH_sf"/>
</dbReference>
<dbReference type="Gene3D" id="3.30.420.10">
    <property type="entry name" value="Ribonuclease H-like superfamily/Ribonuclease H"/>
    <property type="match status" value="1"/>
</dbReference>
<reference evidence="3 4" key="1">
    <citation type="journal article" date="2024" name="G3 (Bethesda)">
        <title>Genome assembly of Hibiscus sabdariffa L. provides insights into metabolisms of medicinal natural products.</title>
        <authorList>
            <person name="Kim T."/>
        </authorList>
    </citation>
    <scope>NUCLEOTIDE SEQUENCE [LARGE SCALE GENOMIC DNA]</scope>
    <source>
        <strain evidence="3">TK-2024</strain>
        <tissue evidence="3">Old leaves</tissue>
    </source>
</reference>
<gene>
    <name evidence="3" type="ORF">V6N11_050589</name>
</gene>
<dbReference type="Pfam" id="PF13456">
    <property type="entry name" value="RVT_3"/>
    <property type="match status" value="1"/>
</dbReference>
<comment type="caution">
    <text evidence="3">The sequence shown here is derived from an EMBL/GenBank/DDBJ whole genome shotgun (WGS) entry which is preliminary data.</text>
</comment>
<feature type="domain" description="RNase H type-1" evidence="2">
    <location>
        <begin position="289"/>
        <end position="353"/>
    </location>
</feature>
<dbReference type="EMBL" id="JBBPBN010000007">
    <property type="protein sequence ID" value="KAK9034424.1"/>
    <property type="molecule type" value="Genomic_DNA"/>
</dbReference>
<dbReference type="InterPro" id="IPR044730">
    <property type="entry name" value="RNase_H-like_dom_plant"/>
</dbReference>
<accession>A0ABR2TAG5</accession>
<feature type="region of interest" description="Disordered" evidence="1">
    <location>
        <begin position="31"/>
        <end position="53"/>
    </location>
</feature>
<dbReference type="PANTHER" id="PTHR47723:SF13">
    <property type="entry name" value="PUTATIVE-RELATED"/>
    <property type="match status" value="1"/>
</dbReference>
<keyword evidence="4" id="KW-1185">Reference proteome</keyword>
<feature type="compositionally biased region" description="Basic and acidic residues" evidence="1">
    <location>
        <begin position="37"/>
        <end position="50"/>
    </location>
</feature>
<protein>
    <recommendedName>
        <fullName evidence="2">RNase H type-1 domain-containing protein</fullName>
    </recommendedName>
</protein>
<feature type="region of interest" description="Disordered" evidence="1">
    <location>
        <begin position="89"/>
        <end position="117"/>
    </location>
</feature>
<evidence type="ECO:0000259" key="2">
    <source>
        <dbReference type="Pfam" id="PF13456"/>
    </source>
</evidence>
<dbReference type="PANTHER" id="PTHR47723">
    <property type="entry name" value="OS05G0353850 PROTEIN"/>
    <property type="match status" value="1"/>
</dbReference>
<dbReference type="CDD" id="cd06222">
    <property type="entry name" value="RNase_H_like"/>
    <property type="match status" value="1"/>
</dbReference>